<feature type="compositionally biased region" description="Polar residues" evidence="1">
    <location>
        <begin position="227"/>
        <end position="242"/>
    </location>
</feature>
<accession>U6N6P4</accession>
<keyword evidence="4" id="KW-1185">Reference proteome</keyword>
<evidence type="ECO:0000313" key="3">
    <source>
        <dbReference type="EMBL" id="CDJ69546.1"/>
    </source>
</evidence>
<proteinExistence type="predicted"/>
<reference evidence="3" key="2">
    <citation type="submission" date="2013-10" db="EMBL/GenBank/DDBJ databases">
        <authorList>
            <person name="Aslett M."/>
        </authorList>
    </citation>
    <scope>NUCLEOTIDE SEQUENCE [LARGE SCALE GENOMIC DNA]</scope>
    <source>
        <strain evidence="3">Houghton</strain>
    </source>
</reference>
<feature type="compositionally biased region" description="Gly residues" evidence="1">
    <location>
        <begin position="176"/>
        <end position="190"/>
    </location>
</feature>
<gene>
    <name evidence="3" type="ORF">ENH_00071300</name>
</gene>
<feature type="region of interest" description="Disordered" evidence="1">
    <location>
        <begin position="314"/>
        <end position="336"/>
    </location>
</feature>
<dbReference type="EMBL" id="HG725752">
    <property type="protein sequence ID" value="CDJ69546.1"/>
    <property type="molecule type" value="Genomic_DNA"/>
</dbReference>
<organism evidence="3 4">
    <name type="scientific">Eimeria necatrix</name>
    <dbReference type="NCBI Taxonomy" id="51315"/>
    <lineage>
        <taxon>Eukaryota</taxon>
        <taxon>Sar</taxon>
        <taxon>Alveolata</taxon>
        <taxon>Apicomplexa</taxon>
        <taxon>Conoidasida</taxon>
        <taxon>Coccidia</taxon>
        <taxon>Eucoccidiorida</taxon>
        <taxon>Eimeriorina</taxon>
        <taxon>Eimeriidae</taxon>
        <taxon>Eimeria</taxon>
    </lineage>
</organism>
<keyword evidence="2" id="KW-0472">Membrane</keyword>
<feature type="region of interest" description="Disordered" evidence="1">
    <location>
        <begin position="780"/>
        <end position="848"/>
    </location>
</feature>
<evidence type="ECO:0000256" key="1">
    <source>
        <dbReference type="SAM" id="MobiDB-lite"/>
    </source>
</evidence>
<feature type="transmembrane region" description="Helical" evidence="2">
    <location>
        <begin position="686"/>
        <end position="706"/>
    </location>
</feature>
<feature type="compositionally biased region" description="Polar residues" evidence="1">
    <location>
        <begin position="158"/>
        <end position="175"/>
    </location>
</feature>
<protein>
    <recommendedName>
        <fullName evidence="5">Ppg3</fullName>
    </recommendedName>
</protein>
<evidence type="ECO:0000313" key="4">
    <source>
        <dbReference type="Proteomes" id="UP000030754"/>
    </source>
</evidence>
<dbReference type="VEuPathDB" id="ToxoDB:ENH_00071300"/>
<feature type="region of interest" description="Disordered" evidence="1">
    <location>
        <begin position="718"/>
        <end position="752"/>
    </location>
</feature>
<feature type="compositionally biased region" description="Low complexity" evidence="1">
    <location>
        <begin position="191"/>
        <end position="202"/>
    </location>
</feature>
<feature type="compositionally biased region" description="Polar residues" evidence="1">
    <location>
        <begin position="66"/>
        <end position="83"/>
    </location>
</feature>
<name>U6N6P4_9EIME</name>
<feature type="compositionally biased region" description="Polar residues" evidence="1">
    <location>
        <begin position="740"/>
        <end position="752"/>
    </location>
</feature>
<dbReference type="Proteomes" id="UP000030754">
    <property type="component" value="Unassembled WGS sequence"/>
</dbReference>
<dbReference type="AlphaFoldDB" id="U6N6P4"/>
<dbReference type="OrthoDB" id="348141at2759"/>
<feature type="compositionally biased region" description="Polar residues" evidence="1">
    <location>
        <begin position="255"/>
        <end position="272"/>
    </location>
</feature>
<evidence type="ECO:0000256" key="2">
    <source>
        <dbReference type="SAM" id="Phobius"/>
    </source>
</evidence>
<feature type="region of interest" description="Disordered" evidence="1">
    <location>
        <begin position="66"/>
        <end position="88"/>
    </location>
</feature>
<keyword evidence="2" id="KW-1133">Transmembrane helix</keyword>
<feature type="region of interest" description="Disordered" evidence="1">
    <location>
        <begin position="156"/>
        <end position="284"/>
    </location>
</feature>
<feature type="compositionally biased region" description="Basic residues" evidence="1">
    <location>
        <begin position="836"/>
        <end position="845"/>
    </location>
</feature>
<reference evidence="3" key="1">
    <citation type="submission" date="2013-10" db="EMBL/GenBank/DDBJ databases">
        <title>Genomic analysis of the causative agents of coccidiosis in chickens.</title>
        <authorList>
            <person name="Reid A.J."/>
            <person name="Blake D."/>
            <person name="Billington K."/>
            <person name="Browne H."/>
            <person name="Dunn M."/>
            <person name="Hung S."/>
            <person name="Kawahara F."/>
            <person name="Miranda-Saavedra D."/>
            <person name="Mourier T."/>
            <person name="Nagra H."/>
            <person name="Otto T.D."/>
            <person name="Rawlings N."/>
            <person name="Sanchez A."/>
            <person name="Sanders M."/>
            <person name="Subramaniam C."/>
            <person name="Tay Y."/>
            <person name="Dear P."/>
            <person name="Doerig C."/>
            <person name="Gruber A."/>
            <person name="Parkinson J."/>
            <person name="Shirley M."/>
            <person name="Wan K.L."/>
            <person name="Berriman M."/>
            <person name="Tomley F."/>
            <person name="Pain A."/>
        </authorList>
    </citation>
    <scope>NUCLEOTIDE SEQUENCE [LARGE SCALE GENOMIC DNA]</scope>
    <source>
        <strain evidence="3">Houghton</strain>
    </source>
</reference>
<dbReference type="GeneID" id="25477262"/>
<feature type="transmembrane region" description="Helical" evidence="2">
    <location>
        <begin position="850"/>
        <end position="869"/>
    </location>
</feature>
<sequence>MQYVIAESTVTGTALSALSATPAAATCSPASTSAVATTVDRTEAAEHSTDTTELTQKPASEYLQQRDQQNGHCQQHAQSQQRPGTGPLVLRGRVHYAFATRTAGESDLQGVKNESSSMRKYMPSAISCLSIHSNYGCSSSSRNDGSDAGSCSILGRISKSSPNDGNTEITGTNGSCSGGTARGIVDGGSHSGSSSSKGCSDGSNDRSKCISNAAINSGDGGEDDKTSTLPASSTTGSHSAFVSNELGRSPRESRSPGNANTRSSSSNGNSMKGETKGNADKPTLPTSDIALLLRDYATFVQRTERQLKELLKLEQQQEGSREGDGPQQRQQKQPSFAYAGSWAESFGDGRVSVQQQAQRQQKREQQLYETGNLRQLITEGAVVCHSLHARLCSLLLNSPAGAAGDELLLSKLRRDFEQQQQQYSRLLRLLNACADLLRKTSVVSPQAKISDCNSNSLRTGAPLAGAGRNSAGSLPDGAPARIVWHGSHQGSPCSLPIDLYHFEAHGRRRQTEGILWDPEGGQVASPSVGSNSCGVQDVESRVWPHSCAGNLPPLFIGPRDAQRDTANGFPSDVFCQRSSLMEVHEDYETQQIISERKEQLQQLQHVERCVAVLRDLQLHAAADVERGSHLLHAAEEEVEAAAEHTAVGVGELAGAARNKTRWWGVQGGGAAALVGVSVGAVAGGPIGAAVGAIVGAVAGISSGAALRGRHQERMNAIERSTRRRRAQRAKRFTGCGVPARNTSTGQSTGSGFITSGAPHQALEAHPRLSVGSRRPLALSERAPHATLGSSSSLQGRPVVSEGSRSRPGGGPFVSQPAELCVGQAETTERVQESHSRCRGGRRRPQRTNPLFATLGTTLGVSGLLPIAHFHPR</sequence>
<keyword evidence="2" id="KW-0812">Transmembrane</keyword>
<feature type="compositionally biased region" description="Basic and acidic residues" evidence="1">
    <location>
        <begin position="826"/>
        <end position="835"/>
    </location>
</feature>
<feature type="compositionally biased region" description="Basic residues" evidence="1">
    <location>
        <begin position="721"/>
        <end position="731"/>
    </location>
</feature>
<evidence type="ECO:0008006" key="5">
    <source>
        <dbReference type="Google" id="ProtNLM"/>
    </source>
</evidence>
<dbReference type="RefSeq" id="XP_013438012.1">
    <property type="nucleotide sequence ID" value="XM_013582558.1"/>
</dbReference>